<gene>
    <name evidence="2" type="ORF">Q9315_23900</name>
</gene>
<geneLocation type="plasmid" evidence="2 3">
    <name>unnamed1</name>
</geneLocation>
<proteinExistence type="predicted"/>
<evidence type="ECO:0000313" key="2">
    <source>
        <dbReference type="EMBL" id="WLS05202.1"/>
    </source>
</evidence>
<dbReference type="InterPro" id="IPR032869">
    <property type="entry name" value="WHH_dom_containing"/>
</dbReference>
<dbReference type="GO" id="GO:0004519">
    <property type="term" value="F:endonuclease activity"/>
    <property type="evidence" value="ECO:0007669"/>
    <property type="project" value="UniProtKB-KW"/>
</dbReference>
<keyword evidence="2" id="KW-0614">Plasmid</keyword>
<protein>
    <submittedName>
        <fullName evidence="2">HNH endonuclease</fullName>
    </submittedName>
</protein>
<evidence type="ECO:0000256" key="1">
    <source>
        <dbReference type="SAM" id="MobiDB-lite"/>
    </source>
</evidence>
<dbReference type="Pfam" id="PF14414">
    <property type="entry name" value="WHH"/>
    <property type="match status" value="1"/>
</dbReference>
<keyword evidence="3" id="KW-1185">Reference proteome</keyword>
<keyword evidence="2" id="KW-0378">Hydrolase</keyword>
<feature type="region of interest" description="Disordered" evidence="1">
    <location>
        <begin position="140"/>
        <end position="163"/>
    </location>
</feature>
<accession>A0ABY9K9G4</accession>
<organism evidence="2 3">
    <name type="scientific">Shinella oryzae</name>
    <dbReference type="NCBI Taxonomy" id="2871820"/>
    <lineage>
        <taxon>Bacteria</taxon>
        <taxon>Pseudomonadati</taxon>
        <taxon>Pseudomonadota</taxon>
        <taxon>Alphaproteobacteria</taxon>
        <taxon>Hyphomicrobiales</taxon>
        <taxon>Rhizobiaceae</taxon>
        <taxon>Shinella</taxon>
    </lineage>
</organism>
<dbReference type="EMBL" id="CP132315">
    <property type="protein sequence ID" value="WLS05202.1"/>
    <property type="molecule type" value="Genomic_DNA"/>
</dbReference>
<sequence length="262" mass="28027">MGNSLSQQGYGSARSELNDIGVQRAGMDREAALDATQTGLGVAGIVDPTGIADGANAAISWTRGDYFGFVLDGASAVPYAGDAVAKPIRGIQMGIRSWLRGSKIAGLAQRGAKLVESMRAMRQRAADAVKQARRQNCKRCNNKYGSMTPKRGQWENPADPGNGKYTVDGNTYQFKDGYPDFEHPDMQKYLADGKSSASIEMTGNRATDDRLANAATGRADTPDGYTWHHGDDGTTMYLVDSTHHDAIIPHDGGHSIAADPVF</sequence>
<name>A0ABY9K9G4_9HYPH</name>
<keyword evidence="2" id="KW-0540">Nuclease</keyword>
<reference evidence="2 3" key="1">
    <citation type="submission" date="2023-08" db="EMBL/GenBank/DDBJ databases">
        <title>Pathogen: clinical or host-associated sample.</title>
        <authorList>
            <person name="Hergert J."/>
            <person name="Casey R."/>
            <person name="Wagner J."/>
            <person name="Young E.L."/>
            <person name="Oakeson K.F."/>
        </authorList>
    </citation>
    <scope>NUCLEOTIDE SEQUENCE [LARGE SCALE GENOMIC DNA]</scope>
    <source>
        <strain evidence="2 3">UPHL-collab-2</strain>
        <plasmid evidence="2 3">unnamed1</plasmid>
    </source>
</reference>
<dbReference type="RefSeq" id="WP_306161668.1">
    <property type="nucleotide sequence ID" value="NZ_CP132315.1"/>
</dbReference>
<evidence type="ECO:0000313" key="3">
    <source>
        <dbReference type="Proteomes" id="UP001225788"/>
    </source>
</evidence>
<dbReference type="Proteomes" id="UP001225788">
    <property type="component" value="Plasmid unnamed1"/>
</dbReference>
<keyword evidence="2" id="KW-0255">Endonuclease</keyword>
<dbReference type="CDD" id="cd20745">
    <property type="entry name" value="FIX_RhsA_AHH_HNH-like"/>
    <property type="match status" value="1"/>
</dbReference>